<comment type="caution">
    <text evidence="1">The sequence shown here is derived from an EMBL/GenBank/DDBJ whole genome shotgun (WGS) entry which is preliminary data.</text>
</comment>
<name>A0A2S2KRH8_9ARCH</name>
<dbReference type="AlphaFoldDB" id="A0A2S2KRH8"/>
<protein>
    <submittedName>
        <fullName evidence="1">Uncharacterized protein</fullName>
    </submittedName>
</protein>
<evidence type="ECO:0000313" key="2">
    <source>
        <dbReference type="Proteomes" id="UP000245829"/>
    </source>
</evidence>
<organism evidence="1 2">
    <name type="scientific">Nitrosopumilus zosterae</name>
    <dbReference type="NCBI Taxonomy" id="718286"/>
    <lineage>
        <taxon>Archaea</taxon>
        <taxon>Nitrososphaerota</taxon>
        <taxon>Nitrososphaeria</taxon>
        <taxon>Nitrosopumilales</taxon>
        <taxon>Nitrosopumilaceae</taxon>
        <taxon>Nitrosopumilus</taxon>
    </lineage>
</organism>
<dbReference type="Proteomes" id="UP000245829">
    <property type="component" value="Unassembled WGS sequence"/>
</dbReference>
<dbReference type="GeneID" id="76208662"/>
<dbReference type="RefSeq" id="WP_160049212.1">
    <property type="nucleotide sequence ID" value="NZ_AP026695.1"/>
</dbReference>
<accession>A0A2S2KRH8</accession>
<dbReference type="EMBL" id="BGKI01000004">
    <property type="protein sequence ID" value="GBH34214.1"/>
    <property type="molecule type" value="Genomic_DNA"/>
</dbReference>
<gene>
    <name evidence="1" type="ORF">NZNM25_10050</name>
</gene>
<proteinExistence type="predicted"/>
<keyword evidence="2" id="KW-1185">Reference proteome</keyword>
<sequence>MLVETIQTEEISQLDKLINEVVEQRKVIGIKLTVTAFQEKLVYTVLVMLED</sequence>
<reference evidence="1 2" key="1">
    <citation type="submission" date="2018-05" db="EMBL/GenBank/DDBJ databases">
        <title>genome sequencing of Nitrosopumilus sp. NM25.</title>
        <authorList>
            <person name="Mori K."/>
            <person name="Nakagawa T."/>
        </authorList>
    </citation>
    <scope>NUCLEOTIDE SEQUENCE [LARGE SCALE GENOMIC DNA]</scope>
    <source>
        <strain evidence="1 2">NM25</strain>
    </source>
</reference>
<evidence type="ECO:0000313" key="1">
    <source>
        <dbReference type="EMBL" id="GBH34214.1"/>
    </source>
</evidence>
<dbReference type="OrthoDB" id="2985at2157"/>